<accession>A0ABS4TFF4</accession>
<dbReference type="InterPro" id="IPR023393">
    <property type="entry name" value="START-like_dom_sf"/>
</dbReference>
<comment type="caution">
    <text evidence="2">The sequence shown here is derived from an EMBL/GenBank/DDBJ whole genome shotgun (WGS) entry which is preliminary data.</text>
</comment>
<keyword evidence="3" id="KW-1185">Reference proteome</keyword>
<dbReference type="CDD" id="cd08860">
    <property type="entry name" value="TcmN_ARO-CYC_like"/>
    <property type="match status" value="1"/>
</dbReference>
<name>A0ABS4TFF4_9PSEU</name>
<dbReference type="SUPFAM" id="SSF55961">
    <property type="entry name" value="Bet v1-like"/>
    <property type="match status" value="1"/>
</dbReference>
<evidence type="ECO:0000313" key="3">
    <source>
        <dbReference type="Proteomes" id="UP001519332"/>
    </source>
</evidence>
<protein>
    <submittedName>
        <fullName evidence="2">Aromatase</fullName>
    </submittedName>
</protein>
<dbReference type="RefSeq" id="WP_209639104.1">
    <property type="nucleotide sequence ID" value="NZ_JAGINW010000001.1"/>
</dbReference>
<dbReference type="Proteomes" id="UP001519332">
    <property type="component" value="Unassembled WGS sequence"/>
</dbReference>
<reference evidence="2 3" key="1">
    <citation type="submission" date="2021-03" db="EMBL/GenBank/DDBJ databases">
        <title>Sequencing the genomes of 1000 actinobacteria strains.</title>
        <authorList>
            <person name="Klenk H.-P."/>
        </authorList>
    </citation>
    <scope>NUCLEOTIDE SEQUENCE [LARGE SCALE GENOMIC DNA]</scope>
    <source>
        <strain evidence="2 3">DSM 46670</strain>
    </source>
</reference>
<organism evidence="2 3">
    <name type="scientific">Kibdelosporangium banguiense</name>
    <dbReference type="NCBI Taxonomy" id="1365924"/>
    <lineage>
        <taxon>Bacteria</taxon>
        <taxon>Bacillati</taxon>
        <taxon>Actinomycetota</taxon>
        <taxon>Actinomycetes</taxon>
        <taxon>Pseudonocardiales</taxon>
        <taxon>Pseudonocardiaceae</taxon>
        <taxon>Kibdelosporangium</taxon>
    </lineage>
</organism>
<gene>
    <name evidence="2" type="ORF">JOF56_003529</name>
</gene>
<dbReference type="Pfam" id="PF03364">
    <property type="entry name" value="Polyketide_cyc"/>
    <property type="match status" value="1"/>
</dbReference>
<proteinExistence type="predicted"/>
<dbReference type="EMBL" id="JAGINW010000001">
    <property type="protein sequence ID" value="MBP2323144.1"/>
    <property type="molecule type" value="Genomic_DNA"/>
</dbReference>
<dbReference type="Gene3D" id="3.30.530.20">
    <property type="match status" value="1"/>
</dbReference>
<evidence type="ECO:0000313" key="2">
    <source>
        <dbReference type="EMBL" id="MBP2323144.1"/>
    </source>
</evidence>
<dbReference type="InterPro" id="IPR005031">
    <property type="entry name" value="COQ10_START"/>
</dbReference>
<evidence type="ECO:0000259" key="1">
    <source>
        <dbReference type="Pfam" id="PF03364"/>
    </source>
</evidence>
<feature type="domain" description="Coenzyme Q-binding protein COQ10 START" evidence="1">
    <location>
        <begin position="11"/>
        <end position="130"/>
    </location>
</feature>
<sequence length="152" mass="17577">MAARTQNSVVVNAPMDLVWSMTNDVASWPHLFSEYSAAEVLETSANKVRFRLTMHPDENGKQWSWVSERVADPVTRTVNARRVETGIFQYMEIRWEYEETGDGIEMRWFQEFAMKPDAPVDEKTMAARIDRNTPIQMARIKQQVEAAAGRHQ</sequence>